<proteinExistence type="inferred from homology"/>
<keyword evidence="3" id="KW-0812">Transmembrane</keyword>
<accession>A0A2J6RIX3</accession>
<keyword evidence="3" id="KW-0472">Membrane</keyword>
<evidence type="ECO:0000313" key="5">
    <source>
        <dbReference type="Proteomes" id="UP000235786"/>
    </source>
</evidence>
<name>A0A2J6RIX3_HYAVF</name>
<dbReference type="CDD" id="cd11069">
    <property type="entry name" value="CYP_FUM15-like"/>
    <property type="match status" value="1"/>
</dbReference>
<dbReference type="FunFam" id="1.10.630.10:FF:000051">
    <property type="entry name" value="Cytochrome P450 monooxygenase (Fum15)"/>
    <property type="match status" value="1"/>
</dbReference>
<protein>
    <submittedName>
        <fullName evidence="4">Putative P450 monooxygenase</fullName>
    </submittedName>
</protein>
<dbReference type="Gene3D" id="1.10.630.10">
    <property type="entry name" value="Cytochrome P450"/>
    <property type="match status" value="1"/>
</dbReference>
<dbReference type="InterPro" id="IPR050121">
    <property type="entry name" value="Cytochrome_P450_monoxygenase"/>
</dbReference>
<organism evidence="4 5">
    <name type="scientific">Hyaloscypha variabilis (strain UAMH 11265 / GT02V1 / F)</name>
    <name type="common">Meliniomyces variabilis</name>
    <dbReference type="NCBI Taxonomy" id="1149755"/>
    <lineage>
        <taxon>Eukaryota</taxon>
        <taxon>Fungi</taxon>
        <taxon>Dikarya</taxon>
        <taxon>Ascomycota</taxon>
        <taxon>Pezizomycotina</taxon>
        <taxon>Leotiomycetes</taxon>
        <taxon>Helotiales</taxon>
        <taxon>Hyaloscyphaceae</taxon>
        <taxon>Hyaloscypha</taxon>
        <taxon>Hyaloscypha variabilis</taxon>
    </lineage>
</organism>
<evidence type="ECO:0000256" key="3">
    <source>
        <dbReference type="SAM" id="Phobius"/>
    </source>
</evidence>
<keyword evidence="2" id="KW-0479">Metal-binding</keyword>
<comment type="cofactor">
    <cofactor evidence="2">
        <name>heme</name>
        <dbReference type="ChEBI" id="CHEBI:30413"/>
    </cofactor>
</comment>
<gene>
    <name evidence="4" type="ORF">L207DRAFT_568109</name>
</gene>
<feature type="transmembrane region" description="Helical" evidence="3">
    <location>
        <begin position="50"/>
        <end position="70"/>
    </location>
</feature>
<keyword evidence="3" id="KW-1133">Transmembrane helix</keyword>
<keyword evidence="4" id="KW-0560">Oxidoreductase</keyword>
<evidence type="ECO:0000313" key="4">
    <source>
        <dbReference type="EMBL" id="PMD38465.1"/>
    </source>
</evidence>
<evidence type="ECO:0000256" key="1">
    <source>
        <dbReference type="ARBA" id="ARBA00010617"/>
    </source>
</evidence>
<dbReference type="EMBL" id="KZ613948">
    <property type="protein sequence ID" value="PMD38465.1"/>
    <property type="molecule type" value="Genomic_DNA"/>
</dbReference>
<dbReference type="GO" id="GO:0004497">
    <property type="term" value="F:monooxygenase activity"/>
    <property type="evidence" value="ECO:0007669"/>
    <property type="project" value="UniProtKB-KW"/>
</dbReference>
<dbReference type="InterPro" id="IPR002401">
    <property type="entry name" value="Cyt_P450_E_grp-I"/>
</dbReference>
<dbReference type="PRINTS" id="PR00385">
    <property type="entry name" value="P450"/>
</dbReference>
<keyword evidence="2" id="KW-0349">Heme</keyword>
<dbReference type="SUPFAM" id="SSF48264">
    <property type="entry name" value="Cytochrome P450"/>
    <property type="match status" value="1"/>
</dbReference>
<dbReference type="AlphaFoldDB" id="A0A2J6RIX3"/>
<dbReference type="Pfam" id="PF00067">
    <property type="entry name" value="p450"/>
    <property type="match status" value="1"/>
</dbReference>
<feature type="binding site" description="axial binding residue" evidence="2">
    <location>
        <position position="516"/>
    </location>
    <ligand>
        <name>heme</name>
        <dbReference type="ChEBI" id="CHEBI:30413"/>
    </ligand>
    <ligandPart>
        <name>Fe</name>
        <dbReference type="ChEBI" id="CHEBI:18248"/>
    </ligandPart>
</feature>
<dbReference type="InterPro" id="IPR001128">
    <property type="entry name" value="Cyt_P450"/>
</dbReference>
<dbReference type="PRINTS" id="PR00463">
    <property type="entry name" value="EP450I"/>
</dbReference>
<comment type="similarity">
    <text evidence="1">Belongs to the cytochrome P450 family.</text>
</comment>
<evidence type="ECO:0000256" key="2">
    <source>
        <dbReference type="PIRSR" id="PIRSR602401-1"/>
    </source>
</evidence>
<dbReference type="PANTHER" id="PTHR24305:SF166">
    <property type="entry name" value="CYTOCHROME P450 12A4, MITOCHONDRIAL-RELATED"/>
    <property type="match status" value="1"/>
</dbReference>
<dbReference type="GO" id="GO:0020037">
    <property type="term" value="F:heme binding"/>
    <property type="evidence" value="ECO:0007669"/>
    <property type="project" value="InterPro"/>
</dbReference>
<reference evidence="4 5" key="1">
    <citation type="submission" date="2016-04" db="EMBL/GenBank/DDBJ databases">
        <title>A degradative enzymes factory behind the ericoid mycorrhizal symbiosis.</title>
        <authorList>
            <consortium name="DOE Joint Genome Institute"/>
            <person name="Martino E."/>
            <person name="Morin E."/>
            <person name="Grelet G."/>
            <person name="Kuo A."/>
            <person name="Kohler A."/>
            <person name="Daghino S."/>
            <person name="Barry K."/>
            <person name="Choi C."/>
            <person name="Cichocki N."/>
            <person name="Clum A."/>
            <person name="Copeland A."/>
            <person name="Hainaut M."/>
            <person name="Haridas S."/>
            <person name="Labutti K."/>
            <person name="Lindquist E."/>
            <person name="Lipzen A."/>
            <person name="Khouja H.-R."/>
            <person name="Murat C."/>
            <person name="Ohm R."/>
            <person name="Olson A."/>
            <person name="Spatafora J."/>
            <person name="Veneault-Fourrey C."/>
            <person name="Henrissat B."/>
            <person name="Grigoriev I."/>
            <person name="Martin F."/>
            <person name="Perotto S."/>
        </authorList>
    </citation>
    <scope>NUCLEOTIDE SEQUENCE [LARGE SCALE GENOMIC DNA]</scope>
    <source>
        <strain evidence="4 5">F</strain>
    </source>
</reference>
<sequence length="572" mass="63757">MSDILSPLVLGFDMAVPIPLRLVLTSASLCLLNVILFPDVFLQEAKLTKSFFIITILVFVFWGVWEAFIYPKWGSPLRNIPTVTSGVIPLIGHPTITFKRPGGDTFLRFMTEIPNDGLIIVPGIMNSLDLLVTDPSTLAEVLVHKSYDFEKPSEIRNIIRIVLGDGLIVAEGDNHKFQRKHLIPAFSFRHIRDLVPVFWSKAGDLVGRLAAELYENPSPTDESFSRLLKHVEGVLDINQWSNKVAMDIIGVAGLGRQFNSLYSAEDELINNYQAILEPSYEKGFYFAMALMLPRSLLAALPWKLNRMLDETAASLRRICRQLLWDKTELAKTSKEQPVDILSLLIKSNNFSDEMLVDEILTFLAAGHETTSSAFTWGSYLLAKHPEIQTRLRDEIRSNLPSPSTTSNSNIDIATVLESLPYLTAVCNEILRLYPTVPITMRVAIRETAILTQQIPKGTKLYISPWAINRSPLLWGDQAAEFVPERWIDPSTGKANNTGGVRSNYSNLTFLHGPRSCIGEKFAKSELKALIAAFVGTFAMEMADKNEVPIAGGAITAKPTNGMRLRLKGVEGW</sequence>
<dbReference type="STRING" id="1149755.A0A2J6RIX3"/>
<dbReference type="Proteomes" id="UP000235786">
    <property type="component" value="Unassembled WGS sequence"/>
</dbReference>
<feature type="transmembrane region" description="Helical" evidence="3">
    <location>
        <begin position="20"/>
        <end position="38"/>
    </location>
</feature>
<keyword evidence="4" id="KW-0503">Monooxygenase</keyword>
<keyword evidence="2" id="KW-0408">Iron</keyword>
<keyword evidence="5" id="KW-1185">Reference proteome</keyword>
<dbReference type="GO" id="GO:0016705">
    <property type="term" value="F:oxidoreductase activity, acting on paired donors, with incorporation or reduction of molecular oxygen"/>
    <property type="evidence" value="ECO:0007669"/>
    <property type="project" value="InterPro"/>
</dbReference>
<dbReference type="OrthoDB" id="1470350at2759"/>
<dbReference type="InterPro" id="IPR036396">
    <property type="entry name" value="Cyt_P450_sf"/>
</dbReference>
<dbReference type="GO" id="GO:0005506">
    <property type="term" value="F:iron ion binding"/>
    <property type="evidence" value="ECO:0007669"/>
    <property type="project" value="InterPro"/>
</dbReference>
<dbReference type="PANTHER" id="PTHR24305">
    <property type="entry name" value="CYTOCHROME P450"/>
    <property type="match status" value="1"/>
</dbReference>